<accession>A0A4Y8ZNG1</accession>
<evidence type="ECO:0000313" key="3">
    <source>
        <dbReference type="Proteomes" id="UP000298213"/>
    </source>
</evidence>
<protein>
    <submittedName>
        <fullName evidence="2">Uncharacterized protein</fullName>
    </submittedName>
</protein>
<reference evidence="2 3" key="1">
    <citation type="submission" date="2019-03" db="EMBL/GenBank/DDBJ databases">
        <title>Genome sequence of Sphingomonas sp. 17J27-24.</title>
        <authorList>
            <person name="Kim M."/>
            <person name="Maeng S."/>
            <person name="Sathiyaraj S."/>
        </authorList>
    </citation>
    <scope>NUCLEOTIDE SEQUENCE [LARGE SCALE GENOMIC DNA]</scope>
    <source>
        <strain evidence="2 3">17J27-24</strain>
    </source>
</reference>
<organism evidence="2 3">
    <name type="scientific">Sphingomonas parva</name>
    <dbReference type="NCBI Taxonomy" id="2555898"/>
    <lineage>
        <taxon>Bacteria</taxon>
        <taxon>Pseudomonadati</taxon>
        <taxon>Pseudomonadota</taxon>
        <taxon>Alphaproteobacteria</taxon>
        <taxon>Sphingomonadales</taxon>
        <taxon>Sphingomonadaceae</taxon>
        <taxon>Sphingomonas</taxon>
    </lineage>
</organism>
<sequence length="141" mass="14788">MKSLLLQTKSEKAGTIDGLNLFFGALLGANLGTLGRMPLGDYVELVIFLSAAVVGLRLISTSDRRLLALATLALIGIALVLRLSSGDYAEALSTGDLQRLEATLAIWVAFALLVEAAPTYTPVAPAQPTAPPDAEQPDRQA</sequence>
<keyword evidence="1" id="KW-0472">Membrane</keyword>
<dbReference type="RefSeq" id="WP_135088182.1">
    <property type="nucleotide sequence ID" value="NZ_SPDV01000030.1"/>
</dbReference>
<evidence type="ECO:0000256" key="1">
    <source>
        <dbReference type="SAM" id="Phobius"/>
    </source>
</evidence>
<keyword evidence="1" id="KW-1133">Transmembrane helix</keyword>
<dbReference type="EMBL" id="SPDV01000030">
    <property type="protein sequence ID" value="TFI57494.1"/>
    <property type="molecule type" value="Genomic_DNA"/>
</dbReference>
<keyword evidence="1" id="KW-0812">Transmembrane</keyword>
<keyword evidence="3" id="KW-1185">Reference proteome</keyword>
<comment type="caution">
    <text evidence="2">The sequence shown here is derived from an EMBL/GenBank/DDBJ whole genome shotgun (WGS) entry which is preliminary data.</text>
</comment>
<name>A0A4Y8ZNG1_9SPHN</name>
<feature type="transmembrane region" description="Helical" evidence="1">
    <location>
        <begin position="42"/>
        <end position="59"/>
    </location>
</feature>
<gene>
    <name evidence="2" type="ORF">E2493_14910</name>
</gene>
<dbReference type="Proteomes" id="UP000298213">
    <property type="component" value="Unassembled WGS sequence"/>
</dbReference>
<feature type="transmembrane region" description="Helical" evidence="1">
    <location>
        <begin position="66"/>
        <end position="84"/>
    </location>
</feature>
<dbReference type="OrthoDB" id="7595721at2"/>
<proteinExistence type="predicted"/>
<evidence type="ECO:0000313" key="2">
    <source>
        <dbReference type="EMBL" id="TFI57494.1"/>
    </source>
</evidence>
<dbReference type="AlphaFoldDB" id="A0A4Y8ZNG1"/>